<dbReference type="InterPro" id="IPR035919">
    <property type="entry name" value="EAL_sf"/>
</dbReference>
<comment type="caution">
    <text evidence="3">The sequence shown here is derived from an EMBL/GenBank/DDBJ whole genome shotgun (WGS) entry which is preliminary data.</text>
</comment>
<dbReference type="PROSITE" id="PS50883">
    <property type="entry name" value="EAL"/>
    <property type="match status" value="1"/>
</dbReference>
<dbReference type="Proteomes" id="UP000321374">
    <property type="component" value="Unassembled WGS sequence"/>
</dbReference>
<dbReference type="InterPro" id="IPR043128">
    <property type="entry name" value="Rev_trsase/Diguanyl_cyclase"/>
</dbReference>
<dbReference type="PANTHER" id="PTHR33121:SF76">
    <property type="entry name" value="SIGNALING PROTEIN"/>
    <property type="match status" value="1"/>
</dbReference>
<dbReference type="CDD" id="cd01949">
    <property type="entry name" value="GGDEF"/>
    <property type="match status" value="1"/>
</dbReference>
<dbReference type="InterPro" id="IPR029787">
    <property type="entry name" value="Nucleotide_cyclase"/>
</dbReference>
<gene>
    <name evidence="3" type="ORF">E6Q51_00840</name>
</gene>
<dbReference type="InterPro" id="IPR001633">
    <property type="entry name" value="EAL_dom"/>
</dbReference>
<dbReference type="SUPFAM" id="SSF54631">
    <property type="entry name" value="CBS-domain pair"/>
    <property type="match status" value="1"/>
</dbReference>
<proteinExistence type="predicted"/>
<evidence type="ECO:0000313" key="4">
    <source>
        <dbReference type="Proteomes" id="UP000321374"/>
    </source>
</evidence>
<dbReference type="NCBIfam" id="TIGR00254">
    <property type="entry name" value="GGDEF"/>
    <property type="match status" value="1"/>
</dbReference>
<dbReference type="Pfam" id="PF00990">
    <property type="entry name" value="GGDEF"/>
    <property type="match status" value="1"/>
</dbReference>
<dbReference type="InterPro" id="IPR050706">
    <property type="entry name" value="Cyclic-di-GMP_PDE-like"/>
</dbReference>
<dbReference type="Gene3D" id="3.10.580.10">
    <property type="entry name" value="CBS-domain"/>
    <property type="match status" value="1"/>
</dbReference>
<dbReference type="PANTHER" id="PTHR33121">
    <property type="entry name" value="CYCLIC DI-GMP PHOSPHODIESTERASE PDEF"/>
    <property type="match status" value="1"/>
</dbReference>
<protein>
    <submittedName>
        <fullName evidence="3">GGDEF domain-containing protein</fullName>
    </submittedName>
</protein>
<dbReference type="SMART" id="SM00052">
    <property type="entry name" value="EAL"/>
    <property type="match status" value="1"/>
</dbReference>
<dbReference type="CDD" id="cd01948">
    <property type="entry name" value="EAL"/>
    <property type="match status" value="1"/>
</dbReference>
<sequence>MIYAPPQLEVETILAQKNLLPLFQPIVDIKQARVFAHEALIRGPVESKLHSPIALFNAASLCGLNIDMEYAAREVIFNEYSRSDRSHPLFVNFSPDALLLTDSHLAFGLTQLARSGLKASDIVIEITESSTIRDYAVLRDAVARFKSLGFKIALDDLGEGTSGLRLWSELSPEYVKIDKHFIANIHNDPIKLEFVRGIQKIAIESNTLTIAEGIETKEELAVIKDLKIDFAQGYLFGRPFPKFQYVLTEEVNNLLNKNIIRLFAEHQNTAKQATVISLASYQTAAFPEMTNEEVYNWFDRENTLNSIPVINHQSKPIGLISRYDTIDRFARRYQKELHGKKPCTTFMDANCLVVQKEMSILAMSELILAADPKYLLNGFIIADGERYVGMGSGHALLREVTNMQIHAARYANPLTLLPGNVPINAHIDKLLERRIPFVACYCDLDHFKPFNDAYGYRRGDEVIQFVGRLLSSQVNNEHDFVGHIGGDDFVLVFQSEGWEATCNDILDTIVKVMPDFYDLKDIQQGGIRIEDRLGNEHFYPFGSLSIGAVQVHPDAFASHHEVAGAMSNAKKQAKKIVGNSLFIERRRLAPTASRAADERLA</sequence>
<dbReference type="Pfam" id="PF00563">
    <property type="entry name" value="EAL"/>
    <property type="match status" value="1"/>
</dbReference>
<evidence type="ECO:0000259" key="1">
    <source>
        <dbReference type="PROSITE" id="PS50883"/>
    </source>
</evidence>
<dbReference type="STRING" id="1122236.GCA_000378225_01238"/>
<organism evidence="3 4">
    <name type="scientific">Methylophilus methylotrophus</name>
    <name type="common">Bacterium W3A1</name>
    <dbReference type="NCBI Taxonomy" id="17"/>
    <lineage>
        <taxon>Bacteria</taxon>
        <taxon>Pseudomonadati</taxon>
        <taxon>Pseudomonadota</taxon>
        <taxon>Betaproteobacteria</taxon>
        <taxon>Nitrosomonadales</taxon>
        <taxon>Methylophilaceae</taxon>
        <taxon>Methylophilus</taxon>
    </lineage>
</organism>
<dbReference type="CDD" id="cd04598">
    <property type="entry name" value="CBS_pair_GGDEF_EAL"/>
    <property type="match status" value="1"/>
</dbReference>
<dbReference type="GO" id="GO:0071111">
    <property type="term" value="F:cyclic-guanylate-specific phosphodiesterase activity"/>
    <property type="evidence" value="ECO:0007669"/>
    <property type="project" value="InterPro"/>
</dbReference>
<dbReference type="SUPFAM" id="SSF141868">
    <property type="entry name" value="EAL domain-like"/>
    <property type="match status" value="1"/>
</dbReference>
<dbReference type="InterPro" id="IPR000160">
    <property type="entry name" value="GGDEF_dom"/>
</dbReference>
<feature type="domain" description="EAL" evidence="1">
    <location>
        <begin position="3"/>
        <end position="253"/>
    </location>
</feature>
<feature type="domain" description="GGDEF" evidence="2">
    <location>
        <begin position="435"/>
        <end position="586"/>
    </location>
</feature>
<dbReference type="AlphaFoldDB" id="A0A5C7WLC6"/>
<evidence type="ECO:0000259" key="2">
    <source>
        <dbReference type="PROSITE" id="PS50887"/>
    </source>
</evidence>
<dbReference type="Gene3D" id="3.20.20.450">
    <property type="entry name" value="EAL domain"/>
    <property type="match status" value="1"/>
</dbReference>
<dbReference type="EMBL" id="SSGG01000015">
    <property type="protein sequence ID" value="TXI38597.1"/>
    <property type="molecule type" value="Genomic_DNA"/>
</dbReference>
<dbReference type="InterPro" id="IPR046342">
    <property type="entry name" value="CBS_dom_sf"/>
</dbReference>
<evidence type="ECO:0000313" key="3">
    <source>
        <dbReference type="EMBL" id="TXI38597.1"/>
    </source>
</evidence>
<name>A0A5C7WLC6_METME</name>
<dbReference type="Gene3D" id="3.30.70.270">
    <property type="match status" value="1"/>
</dbReference>
<dbReference type="SMART" id="SM00267">
    <property type="entry name" value="GGDEF"/>
    <property type="match status" value="1"/>
</dbReference>
<reference evidence="3 4" key="1">
    <citation type="submission" date="2018-09" db="EMBL/GenBank/DDBJ databases">
        <title>Metagenome Assembled Genomes from an Advanced Water Purification Facility.</title>
        <authorList>
            <person name="Stamps B.W."/>
            <person name="Spear J.R."/>
        </authorList>
    </citation>
    <scope>NUCLEOTIDE SEQUENCE [LARGE SCALE GENOMIC DNA]</scope>
    <source>
        <strain evidence="3">Bin_42_2</strain>
    </source>
</reference>
<accession>A0A5C7WLC6</accession>
<dbReference type="SUPFAM" id="SSF55073">
    <property type="entry name" value="Nucleotide cyclase"/>
    <property type="match status" value="1"/>
</dbReference>
<dbReference type="PROSITE" id="PS50887">
    <property type="entry name" value="GGDEF"/>
    <property type="match status" value="1"/>
</dbReference>